<accession>A0AAV7SFY5</accession>
<evidence type="ECO:0000256" key="1">
    <source>
        <dbReference type="SAM" id="MobiDB-lite"/>
    </source>
</evidence>
<reference evidence="2" key="1">
    <citation type="journal article" date="2022" name="bioRxiv">
        <title>Sequencing and chromosome-scale assembly of the giantPleurodeles waltlgenome.</title>
        <authorList>
            <person name="Brown T."/>
            <person name="Elewa A."/>
            <person name="Iarovenko S."/>
            <person name="Subramanian E."/>
            <person name="Araus A.J."/>
            <person name="Petzold A."/>
            <person name="Susuki M."/>
            <person name="Suzuki K.-i.T."/>
            <person name="Hayashi T."/>
            <person name="Toyoda A."/>
            <person name="Oliveira C."/>
            <person name="Osipova E."/>
            <person name="Leigh N.D."/>
            <person name="Simon A."/>
            <person name="Yun M.H."/>
        </authorList>
    </citation>
    <scope>NUCLEOTIDE SEQUENCE</scope>
    <source>
        <strain evidence="2">20211129_DDA</strain>
        <tissue evidence="2">Liver</tissue>
    </source>
</reference>
<evidence type="ECO:0000313" key="2">
    <source>
        <dbReference type="EMBL" id="KAJ1162934.1"/>
    </source>
</evidence>
<organism evidence="2 3">
    <name type="scientific">Pleurodeles waltl</name>
    <name type="common">Iberian ribbed newt</name>
    <dbReference type="NCBI Taxonomy" id="8319"/>
    <lineage>
        <taxon>Eukaryota</taxon>
        <taxon>Metazoa</taxon>
        <taxon>Chordata</taxon>
        <taxon>Craniata</taxon>
        <taxon>Vertebrata</taxon>
        <taxon>Euteleostomi</taxon>
        <taxon>Amphibia</taxon>
        <taxon>Batrachia</taxon>
        <taxon>Caudata</taxon>
        <taxon>Salamandroidea</taxon>
        <taxon>Salamandridae</taxon>
        <taxon>Pleurodelinae</taxon>
        <taxon>Pleurodeles</taxon>
    </lineage>
</organism>
<protein>
    <submittedName>
        <fullName evidence="2">Uncharacterized protein</fullName>
    </submittedName>
</protein>
<feature type="region of interest" description="Disordered" evidence="1">
    <location>
        <begin position="1"/>
        <end position="26"/>
    </location>
</feature>
<name>A0AAV7SFY5_PLEWA</name>
<sequence length="111" mass="12527">MPAKVPWSSTKEGHVPQSKESARRTEEVQLPLGIRQTESSKISEDEVLMGVDGQEPLITRIAVIDDSWKRKVSFKFYSKVLAHNRQLTGWLGSQGELAVHRNPRLPLRLPA</sequence>
<evidence type="ECO:0000313" key="3">
    <source>
        <dbReference type="Proteomes" id="UP001066276"/>
    </source>
</evidence>
<dbReference type="Proteomes" id="UP001066276">
    <property type="component" value="Chromosome 4_2"/>
</dbReference>
<proteinExistence type="predicted"/>
<gene>
    <name evidence="2" type="ORF">NDU88_003398</name>
</gene>
<dbReference type="EMBL" id="JANPWB010000008">
    <property type="protein sequence ID" value="KAJ1162934.1"/>
    <property type="molecule type" value="Genomic_DNA"/>
</dbReference>
<dbReference type="AlphaFoldDB" id="A0AAV7SFY5"/>
<comment type="caution">
    <text evidence="2">The sequence shown here is derived from an EMBL/GenBank/DDBJ whole genome shotgun (WGS) entry which is preliminary data.</text>
</comment>
<keyword evidence="3" id="KW-1185">Reference proteome</keyword>